<name>W7XJQ5_TETTS</name>
<dbReference type="EMBL" id="GG662798">
    <property type="protein sequence ID" value="EWS75806.1"/>
    <property type="molecule type" value="Genomic_DNA"/>
</dbReference>
<dbReference type="RefSeq" id="XP_012651728.1">
    <property type="nucleotide sequence ID" value="XM_012796274.1"/>
</dbReference>
<dbReference type="KEGG" id="tet:TTHERM_000123578"/>
<protein>
    <submittedName>
        <fullName evidence="1">Cyclic nucleotide-binding domain protein</fullName>
    </submittedName>
</protein>
<dbReference type="GeneID" id="24437372"/>
<dbReference type="Proteomes" id="UP000009168">
    <property type="component" value="Unassembled WGS sequence"/>
</dbReference>
<accession>W7XJQ5</accession>
<keyword evidence="2" id="KW-1185">Reference proteome</keyword>
<sequence>MLINRTHYQILSTYQLLTQNSSQIFSKTIINQLETISIQSIKGKILKCQVKFQYIIQLILYLFDKLFTNHFLITGKKFQYLNSSKFLFDLNYQNQIKTYLNIIKRGFLKVLKQQRIQSESEEQKSLNILLENDFYTFSQIKDQNKFSNSQIVESSPQKKRNHQQIKKRQNLKEQADKNFKKSQQILDQSGGEVFDEIREEKSTFDQMQEIEGQESQIKFMKSKSKNTSFLKNSITVDTCSISDFAKNTNTNPKLNSQQDDETINVTSNLISDFQIKDIQKIYKQLTNQQQQQNNEQICNNFTNRCSIDSSNNINCFQDMILNVNGQIIYDQTELQNPSTIISINQGIYSEQSHKQLSRIEPFQQQVCLNQKNANLDLQKKQNMLDNLILKIKTHFQNQDSIQQSSCFSVDSIKKFKYYFPTFNYDIIFKQQEKYFCLRIKKSLTCKNNENQIKKH</sequence>
<evidence type="ECO:0000313" key="1">
    <source>
        <dbReference type="EMBL" id="EWS75806.1"/>
    </source>
</evidence>
<dbReference type="AlphaFoldDB" id="W7XJQ5"/>
<dbReference type="eggNOG" id="KOG0498">
    <property type="taxonomic scope" value="Eukaryota"/>
</dbReference>
<reference evidence="2" key="1">
    <citation type="journal article" date="2006" name="PLoS Biol.">
        <title>Macronuclear genome sequence of the ciliate Tetrahymena thermophila, a model eukaryote.</title>
        <authorList>
            <person name="Eisen J.A."/>
            <person name="Coyne R.S."/>
            <person name="Wu M."/>
            <person name="Wu D."/>
            <person name="Thiagarajan M."/>
            <person name="Wortman J.R."/>
            <person name="Badger J.H."/>
            <person name="Ren Q."/>
            <person name="Amedeo P."/>
            <person name="Jones K.M."/>
            <person name="Tallon L.J."/>
            <person name="Delcher A.L."/>
            <person name="Salzberg S.L."/>
            <person name="Silva J.C."/>
            <person name="Haas B.J."/>
            <person name="Majoros W.H."/>
            <person name="Farzad M."/>
            <person name="Carlton J.M."/>
            <person name="Smith R.K. Jr."/>
            <person name="Garg J."/>
            <person name="Pearlman R.E."/>
            <person name="Karrer K.M."/>
            <person name="Sun L."/>
            <person name="Manning G."/>
            <person name="Elde N.C."/>
            <person name="Turkewitz A.P."/>
            <person name="Asai D.J."/>
            <person name="Wilkes D.E."/>
            <person name="Wang Y."/>
            <person name="Cai H."/>
            <person name="Collins K."/>
            <person name="Stewart B.A."/>
            <person name="Lee S.R."/>
            <person name="Wilamowska K."/>
            <person name="Weinberg Z."/>
            <person name="Ruzzo W.L."/>
            <person name="Wloga D."/>
            <person name="Gaertig J."/>
            <person name="Frankel J."/>
            <person name="Tsao C.-C."/>
            <person name="Gorovsky M.A."/>
            <person name="Keeling P.J."/>
            <person name="Waller R.F."/>
            <person name="Patron N.J."/>
            <person name="Cherry J.M."/>
            <person name="Stover N.A."/>
            <person name="Krieger C.J."/>
            <person name="del Toro C."/>
            <person name="Ryder H.F."/>
            <person name="Williamson S.C."/>
            <person name="Barbeau R.A."/>
            <person name="Hamilton E.P."/>
            <person name="Orias E."/>
        </authorList>
    </citation>
    <scope>NUCLEOTIDE SEQUENCE [LARGE SCALE GENOMIC DNA]</scope>
    <source>
        <strain evidence="2">SB210</strain>
    </source>
</reference>
<organism evidence="1 2">
    <name type="scientific">Tetrahymena thermophila (strain SB210)</name>
    <dbReference type="NCBI Taxonomy" id="312017"/>
    <lineage>
        <taxon>Eukaryota</taxon>
        <taxon>Sar</taxon>
        <taxon>Alveolata</taxon>
        <taxon>Ciliophora</taxon>
        <taxon>Intramacronucleata</taxon>
        <taxon>Oligohymenophorea</taxon>
        <taxon>Hymenostomatida</taxon>
        <taxon>Tetrahymenina</taxon>
        <taxon>Tetrahymenidae</taxon>
        <taxon>Tetrahymena</taxon>
    </lineage>
</organism>
<dbReference type="eggNOG" id="KOG0500">
    <property type="taxonomic scope" value="Eukaryota"/>
</dbReference>
<proteinExistence type="predicted"/>
<dbReference type="InParanoid" id="W7XJQ5"/>
<gene>
    <name evidence="1" type="ORF">TTHERM_000123578</name>
</gene>
<evidence type="ECO:0000313" key="2">
    <source>
        <dbReference type="Proteomes" id="UP000009168"/>
    </source>
</evidence>